<dbReference type="Gene3D" id="1.25.40.10">
    <property type="entry name" value="Tetratricopeptide repeat domain"/>
    <property type="match status" value="1"/>
</dbReference>
<dbReference type="AlphaFoldDB" id="A0A1Y6D575"/>
<feature type="region of interest" description="Disordered" evidence="2">
    <location>
        <begin position="35"/>
        <end position="81"/>
    </location>
</feature>
<dbReference type="InterPro" id="IPR011990">
    <property type="entry name" value="TPR-like_helical_dom_sf"/>
</dbReference>
<dbReference type="RefSeq" id="WP_085213821.1">
    <property type="nucleotide sequence ID" value="NZ_FXAM01000001.1"/>
</dbReference>
<dbReference type="Proteomes" id="UP000192923">
    <property type="component" value="Unassembled WGS sequence"/>
</dbReference>
<dbReference type="InterPro" id="IPR019734">
    <property type="entry name" value="TPR_rpt"/>
</dbReference>
<sequence length="186" mass="20179">MPFHSRPSPQRTDRLLWLLPILLVQTACVGTATTTIYRHPPREPTRTAPAPPAQSVVPTPVPEPTAPPPTDTAPEQRTQTSTPPAVLALMDEAGQDLQSGDLDNAATALERAIRIQPKNPKLWHDLAEVRLRQQQPGLAEDLAKKSNLHAQGDDTLIRANWSLIAEARRLLGDAAGADEALRKAGQ</sequence>
<dbReference type="EMBL" id="FXAM01000001">
    <property type="protein sequence ID" value="SMF95524.1"/>
    <property type="molecule type" value="Genomic_DNA"/>
</dbReference>
<protein>
    <submittedName>
        <fullName evidence="3">Tetratricopeptide repeat-containing protein</fullName>
    </submittedName>
</protein>
<accession>A0A1Y6D575</accession>
<evidence type="ECO:0000256" key="2">
    <source>
        <dbReference type="SAM" id="MobiDB-lite"/>
    </source>
</evidence>
<dbReference type="OrthoDB" id="5570544at2"/>
<dbReference type="SUPFAM" id="SSF48452">
    <property type="entry name" value="TPR-like"/>
    <property type="match status" value="1"/>
</dbReference>
<feature type="compositionally biased region" description="Pro residues" evidence="2">
    <location>
        <begin position="59"/>
        <end position="71"/>
    </location>
</feature>
<reference evidence="3 4" key="1">
    <citation type="submission" date="2016-12" db="EMBL/GenBank/DDBJ databases">
        <authorList>
            <person name="Song W.-J."/>
            <person name="Kurnit D.M."/>
        </authorList>
    </citation>
    <scope>NUCLEOTIDE SEQUENCE [LARGE SCALE GENOMIC DNA]</scope>
    <source>
        <strain evidence="3 4">175</strain>
    </source>
</reference>
<feature type="repeat" description="TPR" evidence="1">
    <location>
        <begin position="86"/>
        <end position="119"/>
    </location>
</feature>
<proteinExistence type="predicted"/>
<dbReference type="STRING" id="1760988.SAMN02949497_2889"/>
<evidence type="ECO:0000313" key="4">
    <source>
        <dbReference type="Proteomes" id="UP000192923"/>
    </source>
</evidence>
<name>A0A1Y6D575_9GAMM</name>
<keyword evidence="1" id="KW-0802">TPR repeat</keyword>
<keyword evidence="4" id="KW-1185">Reference proteome</keyword>
<dbReference type="PROSITE" id="PS50005">
    <property type="entry name" value="TPR"/>
    <property type="match status" value="1"/>
</dbReference>
<evidence type="ECO:0000256" key="1">
    <source>
        <dbReference type="PROSITE-ProRule" id="PRU00339"/>
    </source>
</evidence>
<organism evidence="3 4">
    <name type="scientific">Methylomagnum ishizawai</name>
    <dbReference type="NCBI Taxonomy" id="1760988"/>
    <lineage>
        <taxon>Bacteria</taxon>
        <taxon>Pseudomonadati</taxon>
        <taxon>Pseudomonadota</taxon>
        <taxon>Gammaproteobacteria</taxon>
        <taxon>Methylococcales</taxon>
        <taxon>Methylococcaceae</taxon>
        <taxon>Methylomagnum</taxon>
    </lineage>
</organism>
<dbReference type="Pfam" id="PF14559">
    <property type="entry name" value="TPR_19"/>
    <property type="match status" value="1"/>
</dbReference>
<evidence type="ECO:0000313" key="3">
    <source>
        <dbReference type="EMBL" id="SMF95524.1"/>
    </source>
</evidence>
<gene>
    <name evidence="3" type="ORF">SAMN02949497_2889</name>
</gene>